<protein>
    <submittedName>
        <fullName evidence="3">Uncharacterized protein</fullName>
    </submittedName>
</protein>
<evidence type="ECO:0000313" key="4">
    <source>
        <dbReference type="Proteomes" id="UP000288216"/>
    </source>
</evidence>
<keyword evidence="4" id="KW-1185">Reference proteome</keyword>
<keyword evidence="1" id="KW-0175">Coiled coil</keyword>
<evidence type="ECO:0000313" key="3">
    <source>
        <dbReference type="EMBL" id="GCB68169.1"/>
    </source>
</evidence>
<dbReference type="SUPFAM" id="SSF49562">
    <property type="entry name" value="C2 domain (Calcium/lipid-binding domain, CaLB)"/>
    <property type="match status" value="1"/>
</dbReference>
<feature type="non-terminal residue" evidence="3">
    <location>
        <position position="1"/>
    </location>
</feature>
<dbReference type="STRING" id="75743.A0A401P4V8"/>
<reference evidence="3 4" key="1">
    <citation type="journal article" date="2018" name="Nat. Ecol. Evol.">
        <title>Shark genomes provide insights into elasmobranch evolution and the origin of vertebrates.</title>
        <authorList>
            <person name="Hara Y"/>
            <person name="Yamaguchi K"/>
            <person name="Onimaru K"/>
            <person name="Kadota M"/>
            <person name="Koyanagi M"/>
            <person name="Keeley SD"/>
            <person name="Tatsumi K"/>
            <person name="Tanaka K"/>
            <person name="Motone F"/>
            <person name="Kageyama Y"/>
            <person name="Nozu R"/>
            <person name="Adachi N"/>
            <person name="Nishimura O"/>
            <person name="Nakagawa R"/>
            <person name="Tanegashima C"/>
            <person name="Kiyatake I"/>
            <person name="Matsumoto R"/>
            <person name="Murakumo K"/>
            <person name="Nishida K"/>
            <person name="Terakita A"/>
            <person name="Kuratani S"/>
            <person name="Sato K"/>
            <person name="Hyodo S Kuraku.S."/>
        </authorList>
    </citation>
    <scope>NUCLEOTIDE SEQUENCE [LARGE SCALE GENOMIC DNA]</scope>
</reference>
<dbReference type="EMBL" id="BFAA01004449">
    <property type="protein sequence ID" value="GCB68169.1"/>
    <property type="molecule type" value="Genomic_DNA"/>
</dbReference>
<evidence type="ECO:0000256" key="2">
    <source>
        <dbReference type="SAM" id="MobiDB-lite"/>
    </source>
</evidence>
<dbReference type="InterPro" id="IPR035892">
    <property type="entry name" value="C2_domain_sf"/>
</dbReference>
<proteinExistence type="predicted"/>
<organism evidence="3 4">
    <name type="scientific">Scyliorhinus torazame</name>
    <name type="common">Cloudy catshark</name>
    <name type="synonym">Catulus torazame</name>
    <dbReference type="NCBI Taxonomy" id="75743"/>
    <lineage>
        <taxon>Eukaryota</taxon>
        <taxon>Metazoa</taxon>
        <taxon>Chordata</taxon>
        <taxon>Craniata</taxon>
        <taxon>Vertebrata</taxon>
        <taxon>Chondrichthyes</taxon>
        <taxon>Elasmobranchii</taxon>
        <taxon>Galeomorphii</taxon>
        <taxon>Galeoidea</taxon>
        <taxon>Carcharhiniformes</taxon>
        <taxon>Scyliorhinidae</taxon>
        <taxon>Scyliorhinus</taxon>
    </lineage>
</organism>
<sequence length="297" mass="34089">PLGEESVNVDPGDLLGKRMDFQMQISLCLGVKWIRGHSSRGVQIGYRMYGLPVMFYTPAAWNHANLLLDYTMCFTIQHVTTDFLSYLKTHAVVLELWGLQGCQEMKTEFANVPLASDGYVLLDLCYRHQWTSVPLDSEEHKFNLSEQLKTLEEESENLRDSNRTLQNENLKLRKKLAKLRSFPSNHGLIANGDPTKSTGDRSNPKSPFPSWDAEFAKALKIFYFSMIGMRGRLSQLKEVRPLDEERIHCLRYFANERRELVKELGEELESCLGKLKNEVATIIRRKKELQIDATAST</sequence>
<feature type="region of interest" description="Disordered" evidence="2">
    <location>
        <begin position="184"/>
        <end position="207"/>
    </location>
</feature>
<dbReference type="OrthoDB" id="3176171at2759"/>
<dbReference type="Proteomes" id="UP000288216">
    <property type="component" value="Unassembled WGS sequence"/>
</dbReference>
<feature type="coiled-coil region" evidence="1">
    <location>
        <begin position="141"/>
        <end position="175"/>
    </location>
</feature>
<dbReference type="AlphaFoldDB" id="A0A401P4V8"/>
<dbReference type="OMA" id="FYTPAAW"/>
<accession>A0A401P4V8</accession>
<evidence type="ECO:0000256" key="1">
    <source>
        <dbReference type="SAM" id="Coils"/>
    </source>
</evidence>
<gene>
    <name evidence="3" type="ORF">scyTo_0010356</name>
</gene>
<name>A0A401P4V8_SCYTO</name>
<comment type="caution">
    <text evidence="3">The sequence shown here is derived from an EMBL/GenBank/DDBJ whole genome shotgun (WGS) entry which is preliminary data.</text>
</comment>